<dbReference type="RefSeq" id="WP_183803026.1">
    <property type="nucleotide sequence ID" value="NZ_JACIEE010000004.1"/>
</dbReference>
<sequence length="304" mass="33531">MLDKIPLEAFRVFDAACRHMNFSRAGRELHITQAAVSRRIKGLEGHLGADLFIRRGKNLELTPPGERLFQRVRATLDYLEESLEPFRTGAGQTISIAASGSVSHLWLGRRLRDFGKANAGLSIRLLTSDSPSDLASENNDLVILYCLGEHPRWSLTPLLAEELAPVAAPDYLRSRQIDDPAALTPADLARLDLIDYDRFNANWVSFRQWFDRLGVRSEARAAQPRFTFSTYLMAVDAAIRGDGVALGSLGLLQEALDDGRLVTLGTRSLRTGYGYYLGLPRFRTSPQEVLDLHAALAAPDGAAA</sequence>
<dbReference type="PRINTS" id="PR00039">
    <property type="entry name" value="HTHLYSR"/>
</dbReference>
<reference evidence="6 7" key="1">
    <citation type="submission" date="2020-08" db="EMBL/GenBank/DDBJ databases">
        <title>Genomic Encyclopedia of Type Strains, Phase IV (KMG-IV): sequencing the most valuable type-strain genomes for metagenomic binning, comparative biology and taxonomic classification.</title>
        <authorList>
            <person name="Goeker M."/>
        </authorList>
    </citation>
    <scope>NUCLEOTIDE SEQUENCE [LARGE SCALE GENOMIC DNA]</scope>
    <source>
        <strain evidence="6 7">DSM 100211</strain>
    </source>
</reference>
<accession>A0A7W6DD95</accession>
<keyword evidence="3 6" id="KW-0238">DNA-binding</keyword>
<dbReference type="Gene3D" id="1.10.10.10">
    <property type="entry name" value="Winged helix-like DNA-binding domain superfamily/Winged helix DNA-binding domain"/>
    <property type="match status" value="1"/>
</dbReference>
<evidence type="ECO:0000256" key="1">
    <source>
        <dbReference type="ARBA" id="ARBA00009437"/>
    </source>
</evidence>
<evidence type="ECO:0000259" key="5">
    <source>
        <dbReference type="PROSITE" id="PS50931"/>
    </source>
</evidence>
<dbReference type="Gene3D" id="3.40.190.10">
    <property type="entry name" value="Periplasmic binding protein-like II"/>
    <property type="match status" value="2"/>
</dbReference>
<dbReference type="SUPFAM" id="SSF46785">
    <property type="entry name" value="Winged helix' DNA-binding domain"/>
    <property type="match status" value="1"/>
</dbReference>
<dbReference type="SUPFAM" id="SSF53850">
    <property type="entry name" value="Periplasmic binding protein-like II"/>
    <property type="match status" value="1"/>
</dbReference>
<proteinExistence type="inferred from homology"/>
<feature type="domain" description="HTH lysR-type" evidence="5">
    <location>
        <begin position="5"/>
        <end position="62"/>
    </location>
</feature>
<dbReference type="FunFam" id="1.10.10.10:FF:000001">
    <property type="entry name" value="LysR family transcriptional regulator"/>
    <property type="match status" value="1"/>
</dbReference>
<comment type="similarity">
    <text evidence="1">Belongs to the LysR transcriptional regulatory family.</text>
</comment>
<dbReference type="InterPro" id="IPR005119">
    <property type="entry name" value="LysR_subst-bd"/>
</dbReference>
<dbReference type="InterPro" id="IPR036390">
    <property type="entry name" value="WH_DNA-bd_sf"/>
</dbReference>
<dbReference type="InterPro" id="IPR000847">
    <property type="entry name" value="LysR_HTH_N"/>
</dbReference>
<dbReference type="GO" id="GO:0003700">
    <property type="term" value="F:DNA-binding transcription factor activity"/>
    <property type="evidence" value="ECO:0007669"/>
    <property type="project" value="InterPro"/>
</dbReference>
<protein>
    <submittedName>
        <fullName evidence="6">DNA-binding transcriptional LysR family regulator</fullName>
    </submittedName>
</protein>
<comment type="caution">
    <text evidence="6">The sequence shown here is derived from an EMBL/GenBank/DDBJ whole genome shotgun (WGS) entry which is preliminary data.</text>
</comment>
<keyword evidence="4" id="KW-0804">Transcription</keyword>
<organism evidence="6 7">
    <name type="scientific">Mycoplana azooxidifex</name>
    <dbReference type="NCBI Taxonomy" id="1636188"/>
    <lineage>
        <taxon>Bacteria</taxon>
        <taxon>Pseudomonadati</taxon>
        <taxon>Pseudomonadota</taxon>
        <taxon>Alphaproteobacteria</taxon>
        <taxon>Hyphomicrobiales</taxon>
        <taxon>Rhizobiaceae</taxon>
        <taxon>Mycoplana</taxon>
    </lineage>
</organism>
<dbReference type="Proteomes" id="UP000574761">
    <property type="component" value="Unassembled WGS sequence"/>
</dbReference>
<dbReference type="PANTHER" id="PTHR30537">
    <property type="entry name" value="HTH-TYPE TRANSCRIPTIONAL REGULATOR"/>
    <property type="match status" value="1"/>
</dbReference>
<dbReference type="Pfam" id="PF00126">
    <property type="entry name" value="HTH_1"/>
    <property type="match status" value="1"/>
</dbReference>
<evidence type="ECO:0000313" key="7">
    <source>
        <dbReference type="Proteomes" id="UP000574761"/>
    </source>
</evidence>
<evidence type="ECO:0000256" key="3">
    <source>
        <dbReference type="ARBA" id="ARBA00023125"/>
    </source>
</evidence>
<dbReference type="EMBL" id="JACIEE010000004">
    <property type="protein sequence ID" value="MBB3976829.1"/>
    <property type="molecule type" value="Genomic_DNA"/>
</dbReference>
<dbReference type="InterPro" id="IPR036388">
    <property type="entry name" value="WH-like_DNA-bd_sf"/>
</dbReference>
<keyword evidence="7" id="KW-1185">Reference proteome</keyword>
<dbReference type="PROSITE" id="PS50931">
    <property type="entry name" value="HTH_LYSR"/>
    <property type="match status" value="1"/>
</dbReference>
<dbReference type="Pfam" id="PF03466">
    <property type="entry name" value="LysR_substrate"/>
    <property type="match status" value="1"/>
</dbReference>
<dbReference type="GO" id="GO:0006351">
    <property type="term" value="P:DNA-templated transcription"/>
    <property type="evidence" value="ECO:0007669"/>
    <property type="project" value="TreeGrafter"/>
</dbReference>
<dbReference type="AlphaFoldDB" id="A0A7W6DD95"/>
<keyword evidence="2" id="KW-0805">Transcription regulation</keyword>
<dbReference type="InterPro" id="IPR058163">
    <property type="entry name" value="LysR-type_TF_proteobact-type"/>
</dbReference>
<name>A0A7W6DD95_9HYPH</name>
<dbReference type="GO" id="GO:0043565">
    <property type="term" value="F:sequence-specific DNA binding"/>
    <property type="evidence" value="ECO:0007669"/>
    <property type="project" value="TreeGrafter"/>
</dbReference>
<evidence type="ECO:0000256" key="2">
    <source>
        <dbReference type="ARBA" id="ARBA00023015"/>
    </source>
</evidence>
<gene>
    <name evidence="6" type="ORF">GGQ64_002029</name>
</gene>
<evidence type="ECO:0000313" key="6">
    <source>
        <dbReference type="EMBL" id="MBB3976829.1"/>
    </source>
</evidence>
<evidence type="ECO:0000256" key="4">
    <source>
        <dbReference type="ARBA" id="ARBA00023163"/>
    </source>
</evidence>
<dbReference type="PANTHER" id="PTHR30537:SF26">
    <property type="entry name" value="GLYCINE CLEAVAGE SYSTEM TRANSCRIPTIONAL ACTIVATOR"/>
    <property type="match status" value="1"/>
</dbReference>